<proteinExistence type="predicted"/>
<dbReference type="EMBL" id="AOMB01000024">
    <property type="protein sequence ID" value="EMA38685.1"/>
    <property type="molecule type" value="Genomic_DNA"/>
</dbReference>
<keyword evidence="2" id="KW-1185">Reference proteome</keyword>
<gene>
    <name evidence="1" type="ORF">C447_08725</name>
</gene>
<protein>
    <submittedName>
        <fullName evidence="1">Uncharacterized protein</fullName>
    </submittedName>
</protein>
<dbReference type="Proteomes" id="UP000011566">
    <property type="component" value="Unassembled WGS sequence"/>
</dbReference>
<sequence>MGQCGVGDEAGVGNDDLLAGADVGLDGEVERLAAARGRDEVLGWNVDPVVAVVFGRDRFPERSDAGVRGVAVGGPGFDGRDGGFAGVLGRGEVGLAETRCV</sequence>
<comment type="caution">
    <text evidence="1">The sequence shown here is derived from an EMBL/GenBank/DDBJ whole genome shotgun (WGS) entry which is preliminary data.</text>
</comment>
<dbReference type="PATRIC" id="fig|1132509.6.peg.1970"/>
<name>M0M2Q7_9EURY</name>
<evidence type="ECO:0000313" key="2">
    <source>
        <dbReference type="Proteomes" id="UP000011566"/>
    </source>
</evidence>
<organism evidence="1 2">
    <name type="scientific">Halococcus hamelinensis 100A6</name>
    <dbReference type="NCBI Taxonomy" id="1132509"/>
    <lineage>
        <taxon>Archaea</taxon>
        <taxon>Methanobacteriati</taxon>
        <taxon>Methanobacteriota</taxon>
        <taxon>Stenosarchaea group</taxon>
        <taxon>Halobacteria</taxon>
        <taxon>Halobacteriales</taxon>
        <taxon>Halococcaceae</taxon>
        <taxon>Halococcus</taxon>
    </lineage>
</organism>
<reference evidence="1 2" key="1">
    <citation type="journal article" date="2014" name="PLoS Genet.">
        <title>Phylogenetically driven sequencing of extremely halophilic archaea reveals strategies for static and dynamic osmo-response.</title>
        <authorList>
            <person name="Becker E.A."/>
            <person name="Seitzer P.M."/>
            <person name="Tritt A."/>
            <person name="Larsen D."/>
            <person name="Krusor M."/>
            <person name="Yao A.I."/>
            <person name="Wu D."/>
            <person name="Madern D."/>
            <person name="Eisen J.A."/>
            <person name="Darling A.E."/>
            <person name="Facciotti M.T."/>
        </authorList>
    </citation>
    <scope>NUCLEOTIDE SEQUENCE [LARGE SCALE GENOMIC DNA]</scope>
    <source>
        <strain evidence="1 2">100A6</strain>
    </source>
</reference>
<dbReference type="AlphaFoldDB" id="M0M2Q7"/>
<accession>M0M2Q7</accession>
<evidence type="ECO:0000313" key="1">
    <source>
        <dbReference type="EMBL" id="EMA38685.1"/>
    </source>
</evidence>